<evidence type="ECO:0000256" key="2">
    <source>
        <dbReference type="ARBA" id="ARBA00023134"/>
    </source>
</evidence>
<keyword evidence="2" id="KW-0342">GTP-binding</keyword>
<evidence type="ECO:0000259" key="3">
    <source>
        <dbReference type="Pfam" id="PF22594"/>
    </source>
</evidence>
<dbReference type="SUPFAM" id="SSF50465">
    <property type="entry name" value="EF-Tu/eEF-1alpha/eIF2-gamma C-terminal domain"/>
    <property type="match status" value="1"/>
</dbReference>
<dbReference type="InterPro" id="IPR054696">
    <property type="entry name" value="GTP-eEF1A_C"/>
</dbReference>
<protein>
    <recommendedName>
        <fullName evidence="3">GTP-eEF1A C-terminal domain-containing protein</fullName>
    </recommendedName>
</protein>
<keyword evidence="1" id="KW-0547">Nucleotide-binding</keyword>
<name>A0AAU9NTT5_9ASTR</name>
<dbReference type="Proteomes" id="UP001157418">
    <property type="component" value="Unassembled WGS sequence"/>
</dbReference>
<dbReference type="PANTHER" id="PTHR23115">
    <property type="entry name" value="TRANSLATION FACTOR"/>
    <property type="match status" value="1"/>
</dbReference>
<evidence type="ECO:0000313" key="5">
    <source>
        <dbReference type="Proteomes" id="UP001157418"/>
    </source>
</evidence>
<dbReference type="InterPro" id="IPR009000">
    <property type="entry name" value="Transl_B-barrel_sf"/>
</dbReference>
<dbReference type="SUPFAM" id="SSF52540">
    <property type="entry name" value="P-loop containing nucleoside triphosphate hydrolases"/>
    <property type="match status" value="1"/>
</dbReference>
<comment type="caution">
    <text evidence="4">The sequence shown here is derived from an EMBL/GenBank/DDBJ whole genome shotgun (WGS) entry which is preliminary data.</text>
</comment>
<dbReference type="EMBL" id="CAKMRJ010005412">
    <property type="protein sequence ID" value="CAH1441222.1"/>
    <property type="molecule type" value="Genomic_DNA"/>
</dbReference>
<dbReference type="Pfam" id="PF22594">
    <property type="entry name" value="GTP-eEF1A_C"/>
    <property type="match status" value="1"/>
</dbReference>
<gene>
    <name evidence="4" type="ORF">LVIROSA_LOCUS27299</name>
</gene>
<sequence>MSGDRKRCYRIGLIGCQDVGKTTIATQILDYNDTIDEYPELFYYLKGCTDAKRCRLDARGYQDDATYREELDLRLHRHLDYVPMCHETSKTQFFIMDTQDPLDPLPGGVSVIRMVLQAEIGILVYSDDKMNVLDEDGQWIDRWKTCEHIHLARAFGVSKLVVAVNYMTHPRLGWNQERYDAVVAQLGIICVNAGYEVEDVTFIPVCGLYDMNVHTKVDRRVSKWWDGPTLLDAVDAFEIEQHQPSDPLRIIVTGQIIIEEKEFLIAKVESGSVHIGNMLLLMPDEVQVEVSSLLSDKNKILDSAGPGECVLVHLLGFAVGNQRKGLVLSSIEKPIQKGTEFIARLLTIKSPRNAGVFSVGFCSILLLHTAVEDCEVMELIDRINPRTGKPYPRKPSFVNFEQGNVVVCRLRVHRTICAENYSDFKKLGGFALSSKEKIVATGKVVRFPA</sequence>
<keyword evidence="5" id="KW-1185">Reference proteome</keyword>
<accession>A0AAU9NTT5</accession>
<organism evidence="4 5">
    <name type="scientific">Lactuca virosa</name>
    <dbReference type="NCBI Taxonomy" id="75947"/>
    <lineage>
        <taxon>Eukaryota</taxon>
        <taxon>Viridiplantae</taxon>
        <taxon>Streptophyta</taxon>
        <taxon>Embryophyta</taxon>
        <taxon>Tracheophyta</taxon>
        <taxon>Spermatophyta</taxon>
        <taxon>Magnoliopsida</taxon>
        <taxon>eudicotyledons</taxon>
        <taxon>Gunneridae</taxon>
        <taxon>Pentapetalae</taxon>
        <taxon>asterids</taxon>
        <taxon>campanulids</taxon>
        <taxon>Asterales</taxon>
        <taxon>Asteraceae</taxon>
        <taxon>Cichorioideae</taxon>
        <taxon>Cichorieae</taxon>
        <taxon>Lactucinae</taxon>
        <taxon>Lactuca</taxon>
    </lineage>
</organism>
<dbReference type="InterPro" id="IPR050100">
    <property type="entry name" value="TRAFAC_GTPase_members"/>
</dbReference>
<reference evidence="4 5" key="1">
    <citation type="submission" date="2022-01" db="EMBL/GenBank/DDBJ databases">
        <authorList>
            <person name="Xiong W."/>
            <person name="Schranz E."/>
        </authorList>
    </citation>
    <scope>NUCLEOTIDE SEQUENCE [LARGE SCALE GENOMIC DNA]</scope>
</reference>
<dbReference type="GO" id="GO:0005525">
    <property type="term" value="F:GTP binding"/>
    <property type="evidence" value="ECO:0007669"/>
    <property type="project" value="UniProtKB-KW"/>
</dbReference>
<dbReference type="InterPro" id="IPR009001">
    <property type="entry name" value="Transl_elong_EF1A/Init_IF2_C"/>
</dbReference>
<evidence type="ECO:0000256" key="1">
    <source>
        <dbReference type="ARBA" id="ARBA00022741"/>
    </source>
</evidence>
<dbReference type="InterPro" id="IPR027417">
    <property type="entry name" value="P-loop_NTPase"/>
</dbReference>
<feature type="domain" description="GTP-eEF1A C-terminal" evidence="3">
    <location>
        <begin position="355"/>
        <end position="444"/>
    </location>
</feature>
<proteinExistence type="predicted"/>
<evidence type="ECO:0000313" key="4">
    <source>
        <dbReference type="EMBL" id="CAH1441222.1"/>
    </source>
</evidence>
<dbReference type="Gene3D" id="2.40.30.10">
    <property type="entry name" value="Translation factors"/>
    <property type="match status" value="2"/>
</dbReference>
<dbReference type="SUPFAM" id="SSF50447">
    <property type="entry name" value="Translation proteins"/>
    <property type="match status" value="1"/>
</dbReference>
<dbReference type="AlphaFoldDB" id="A0AAU9NTT5"/>
<dbReference type="Gene3D" id="3.40.50.300">
    <property type="entry name" value="P-loop containing nucleotide triphosphate hydrolases"/>
    <property type="match status" value="1"/>
</dbReference>